<dbReference type="Pfam" id="PF14493">
    <property type="entry name" value="HTH_40"/>
    <property type="match status" value="1"/>
</dbReference>
<protein>
    <recommendedName>
        <fullName evidence="1">Helicase Helix-turn-helix domain-containing protein</fullName>
    </recommendedName>
</protein>
<dbReference type="EMBL" id="NPOA01000007">
    <property type="protein sequence ID" value="PAV29523.1"/>
    <property type="molecule type" value="Genomic_DNA"/>
</dbReference>
<dbReference type="Gene3D" id="1.10.10.10">
    <property type="entry name" value="Winged helix-like DNA-binding domain superfamily/Winged helix DNA-binding domain"/>
    <property type="match status" value="1"/>
</dbReference>
<reference evidence="2 3" key="1">
    <citation type="submission" date="2017-08" db="EMBL/GenBank/DDBJ databases">
        <title>Virgibacillus indicus sp. nov. and Virgibacillus profoundi sp. nov, two moderately halophilic bacteria isolated from marine sediment by using the Microfluidic Streak Plate.</title>
        <authorList>
            <person name="Xu B."/>
            <person name="Hu B."/>
            <person name="Wang J."/>
            <person name="Zhu Y."/>
            <person name="Huang L."/>
            <person name="Du W."/>
            <person name="Huang Y."/>
        </authorList>
    </citation>
    <scope>NUCLEOTIDE SEQUENCE [LARGE SCALE GENOMIC DNA]</scope>
    <source>
        <strain evidence="2 3">IO3-P3-H5</strain>
    </source>
</reference>
<dbReference type="InterPro" id="IPR036388">
    <property type="entry name" value="WH-like_DNA-bd_sf"/>
</dbReference>
<dbReference type="InterPro" id="IPR008308">
    <property type="entry name" value="YpbB-like"/>
</dbReference>
<evidence type="ECO:0000259" key="1">
    <source>
        <dbReference type="Pfam" id="PF14493"/>
    </source>
</evidence>
<keyword evidence="3" id="KW-1185">Reference proteome</keyword>
<proteinExistence type="predicted"/>
<feature type="domain" description="Helicase Helix-turn-helix" evidence="1">
    <location>
        <begin position="268"/>
        <end position="356"/>
    </location>
</feature>
<sequence>MGFDIQIKEDLKMLVEGIILKCSMNIQGERTDSAIYHILKGKRSIQTVQDIHLYQLENFFGVYKSLKKQLFERKINELNAKGFLQRISTSEPLFKTSKAGVDWLDQSTVEIPYHYFAGLKYNGMANSFFERLTLLIQTLTNSYMKYYKFIPVIDTTSVENWVKALFLKAKSKESYILSTIFQELESLLHYLTDQEAEMFVDRLSGYKNYGMSIHQLAVKYEMTSEDTQLYFTGIIHRMLTMIENANSSFPFMSFILKDISNKHMITNSANSTYTFLKRGYSIDTIAQLRQLKNNTIYDHIVEIALYDANFPIHNYVSKEDQQKIMKASSITRSYKLKMIKQSVDEHISYFQIRLVLAYAKNSLGR</sequence>
<dbReference type="AlphaFoldDB" id="A0A2A2IEK7"/>
<comment type="caution">
    <text evidence="2">The sequence shown here is derived from an EMBL/GenBank/DDBJ whole genome shotgun (WGS) entry which is preliminary data.</text>
</comment>
<dbReference type="Proteomes" id="UP000218887">
    <property type="component" value="Unassembled WGS sequence"/>
</dbReference>
<gene>
    <name evidence="2" type="ORF">CIL05_11715</name>
</gene>
<accession>A0A2A2IEK7</accession>
<dbReference type="InterPro" id="IPR029491">
    <property type="entry name" value="Helicase_HTH"/>
</dbReference>
<evidence type="ECO:0000313" key="2">
    <source>
        <dbReference type="EMBL" id="PAV29523.1"/>
    </source>
</evidence>
<dbReference type="PIRSF" id="PIRSF021350">
    <property type="entry name" value="UCP021350"/>
    <property type="match status" value="1"/>
</dbReference>
<dbReference type="Gene3D" id="1.10.10.1390">
    <property type="entry name" value="ATP-dependent DNA helicase RecQ"/>
    <property type="match status" value="1"/>
</dbReference>
<organism evidence="2 3">
    <name type="scientific">Virgibacillus profundi</name>
    <dbReference type="NCBI Taxonomy" id="2024555"/>
    <lineage>
        <taxon>Bacteria</taxon>
        <taxon>Bacillati</taxon>
        <taxon>Bacillota</taxon>
        <taxon>Bacilli</taxon>
        <taxon>Bacillales</taxon>
        <taxon>Bacillaceae</taxon>
        <taxon>Virgibacillus</taxon>
    </lineage>
</organism>
<evidence type="ECO:0000313" key="3">
    <source>
        <dbReference type="Proteomes" id="UP000218887"/>
    </source>
</evidence>
<name>A0A2A2IEK7_9BACI</name>
<dbReference type="OrthoDB" id="2354672at2"/>